<protein>
    <submittedName>
        <fullName evidence="1">Uncharacterized protein</fullName>
    </submittedName>
</protein>
<dbReference type="HOGENOM" id="CLU_2911299_0_0_2"/>
<dbReference type="RefSeq" id="WP_015232215.1">
    <property type="nucleotide sequence ID" value="NC_019791.1"/>
</dbReference>
<proteinExistence type="predicted"/>
<evidence type="ECO:0000313" key="2">
    <source>
        <dbReference type="Proteomes" id="UP000010469"/>
    </source>
</evidence>
<dbReference type="AlphaFoldDB" id="L0AB06"/>
<dbReference type="EMBL" id="CP003378">
    <property type="protein sequence ID" value="AFZ70317.1"/>
    <property type="molecule type" value="Genomic_DNA"/>
</dbReference>
<dbReference type="Proteomes" id="UP000010469">
    <property type="component" value="Chromosome"/>
</dbReference>
<reference evidence="2" key="1">
    <citation type="submission" date="2012-03" db="EMBL/GenBank/DDBJ databases">
        <title>Complete genome of Caldisphaera lagunensis DSM 15908.</title>
        <authorList>
            <person name="Lucas S."/>
            <person name="Copeland A."/>
            <person name="Lapidus A."/>
            <person name="Glavina del Rio T."/>
            <person name="Dalin E."/>
            <person name="Tice H."/>
            <person name="Bruce D."/>
            <person name="Goodwin L."/>
            <person name="Pitluck S."/>
            <person name="Peters L."/>
            <person name="Mikhailova N."/>
            <person name="Teshima H."/>
            <person name="Kyrpides N."/>
            <person name="Mavromatis K."/>
            <person name="Ivanova N."/>
            <person name="Brettin T."/>
            <person name="Detter J.C."/>
            <person name="Han C."/>
            <person name="Larimer F."/>
            <person name="Land M."/>
            <person name="Hauser L."/>
            <person name="Markowitz V."/>
            <person name="Cheng J.-F."/>
            <person name="Hugenholtz P."/>
            <person name="Woyke T."/>
            <person name="Wu D."/>
            <person name="Spring S."/>
            <person name="Schroeder M."/>
            <person name="Brambilla E."/>
            <person name="Klenk H.-P."/>
            <person name="Eisen J.A."/>
        </authorList>
    </citation>
    <scope>NUCLEOTIDE SEQUENCE [LARGE SCALE GENOMIC DNA]</scope>
    <source>
        <strain evidence="2">DSM 15908 / JCM 11604 / IC-154</strain>
    </source>
</reference>
<keyword evidence="2" id="KW-1185">Reference proteome</keyword>
<sequence>MNDLEKKDTRELLDMVYIRLELLEKDVSEMAKSEGSRGKLIAINELTEEIRDILNIIRTKC</sequence>
<dbReference type="GeneID" id="14211817"/>
<dbReference type="InParanoid" id="L0AB06"/>
<evidence type="ECO:0000313" key="1">
    <source>
        <dbReference type="EMBL" id="AFZ70317.1"/>
    </source>
</evidence>
<name>L0AB06_CALLD</name>
<gene>
    <name evidence="1" type="ordered locus">Calag_0557</name>
</gene>
<dbReference type="KEGG" id="clg:Calag_0557"/>
<organism evidence="1 2">
    <name type="scientific">Caldisphaera lagunensis (strain DSM 15908 / JCM 11604 / ANMR 0165 / IC-154)</name>
    <dbReference type="NCBI Taxonomy" id="1056495"/>
    <lineage>
        <taxon>Archaea</taxon>
        <taxon>Thermoproteota</taxon>
        <taxon>Thermoprotei</taxon>
        <taxon>Acidilobales</taxon>
        <taxon>Caldisphaeraceae</taxon>
        <taxon>Caldisphaera</taxon>
    </lineage>
</organism>
<accession>L0AB06</accession>
<dbReference type="eggNOG" id="arCOG13722">
    <property type="taxonomic scope" value="Archaea"/>
</dbReference>